<dbReference type="OrthoDB" id="9815946at2"/>
<gene>
    <name evidence="6" type="ORF">SAMN02746064_02238</name>
</gene>
<name>A0A1M5A6R0_9FIRM</name>
<keyword evidence="3" id="KW-0813">Transport</keyword>
<dbReference type="GO" id="GO:0055085">
    <property type="term" value="P:transmembrane transport"/>
    <property type="evidence" value="ECO:0007669"/>
    <property type="project" value="InterPro"/>
</dbReference>
<keyword evidence="4 5" id="KW-0732">Signal</keyword>
<keyword evidence="7" id="KW-1185">Reference proteome</keyword>
<dbReference type="CDD" id="cd13603">
    <property type="entry name" value="PBP2_TRAP_Siap_TeaA_like"/>
    <property type="match status" value="1"/>
</dbReference>
<dbReference type="InterPro" id="IPR038404">
    <property type="entry name" value="TRAP_DctP_sf"/>
</dbReference>
<dbReference type="Proteomes" id="UP000184251">
    <property type="component" value="Unassembled WGS sequence"/>
</dbReference>
<dbReference type="Gene3D" id="3.40.190.170">
    <property type="entry name" value="Bacterial extracellular solute-binding protein, family 7"/>
    <property type="match status" value="1"/>
</dbReference>
<dbReference type="InterPro" id="IPR004682">
    <property type="entry name" value="TRAP_DctP"/>
</dbReference>
<dbReference type="PANTHER" id="PTHR33376:SF4">
    <property type="entry name" value="SIALIC ACID-BINDING PERIPLASMIC PROTEIN SIAP"/>
    <property type="match status" value="1"/>
</dbReference>
<accession>A0A1M5A6R0</accession>
<dbReference type="EMBL" id="FQTU01000026">
    <property type="protein sequence ID" value="SHF25835.1"/>
    <property type="molecule type" value="Genomic_DNA"/>
</dbReference>
<dbReference type="PIRSF" id="PIRSF006470">
    <property type="entry name" value="DctB"/>
    <property type="match status" value="1"/>
</dbReference>
<proteinExistence type="inferred from homology"/>
<dbReference type="PANTHER" id="PTHR33376">
    <property type="match status" value="1"/>
</dbReference>
<dbReference type="GO" id="GO:0030288">
    <property type="term" value="C:outer membrane-bounded periplasmic space"/>
    <property type="evidence" value="ECO:0007669"/>
    <property type="project" value="InterPro"/>
</dbReference>
<comment type="similarity">
    <text evidence="2">Belongs to the bacterial solute-binding protein 7 family.</text>
</comment>
<reference evidence="6 7" key="1">
    <citation type="submission" date="2016-11" db="EMBL/GenBank/DDBJ databases">
        <authorList>
            <person name="Jaros S."/>
            <person name="Januszkiewicz K."/>
            <person name="Wedrychowicz H."/>
        </authorList>
    </citation>
    <scope>NUCLEOTIDE SEQUENCE [LARGE SCALE GENOMIC DNA]</scope>
    <source>
        <strain evidence="6 7">DSM 14828</strain>
    </source>
</reference>
<evidence type="ECO:0000256" key="2">
    <source>
        <dbReference type="ARBA" id="ARBA00009023"/>
    </source>
</evidence>
<evidence type="ECO:0000256" key="4">
    <source>
        <dbReference type="ARBA" id="ARBA00022729"/>
    </source>
</evidence>
<keyword evidence="6" id="KW-0675">Receptor</keyword>
<sequence>MNRKKLSLISILLVLSMTFLACNNSNGGENQNQDENGNQSTGITEKIELSLGHGQALESPPHKALVAFSDIVKEKSDGMIEIQIFPANQLGNERDLAEGLEMGTIDMAYISSGVMENFQPKLGVYSLPFIFRDIDHVEKIVNGSIGEELYAPMLEDQGIRVMKAFVQGFRYLYSNTPMPKLEDFAGVKIRVPESPAFVGTWNSLGANPTPMPWGELYTSMQTGVVDAFEVHTYSVVVEHLYEVIKHMTTTGHILSTSLVMVSEDVFSTLPQEAQDIINEAIEEAWAVNYDLIVNGNEKNIETLRNEKGVEVHEVSQEERAEMRQAAQSLYDEYAQNLDAGDLINTIENTN</sequence>
<dbReference type="RefSeq" id="WP_073272250.1">
    <property type="nucleotide sequence ID" value="NZ_FQTU01000026.1"/>
</dbReference>
<dbReference type="AlphaFoldDB" id="A0A1M5A6R0"/>
<feature type="signal peptide" evidence="5">
    <location>
        <begin position="1"/>
        <end position="21"/>
    </location>
</feature>
<dbReference type="NCBIfam" id="NF037995">
    <property type="entry name" value="TRAP_S1"/>
    <property type="match status" value="1"/>
</dbReference>
<evidence type="ECO:0000256" key="1">
    <source>
        <dbReference type="ARBA" id="ARBA00004196"/>
    </source>
</evidence>
<comment type="subcellular location">
    <subcellularLocation>
        <location evidence="1">Cell envelope</location>
    </subcellularLocation>
</comment>
<dbReference type="InterPro" id="IPR018389">
    <property type="entry name" value="DctP_fam"/>
</dbReference>
<dbReference type="Pfam" id="PF03480">
    <property type="entry name" value="DctP"/>
    <property type="match status" value="1"/>
</dbReference>
<evidence type="ECO:0000256" key="5">
    <source>
        <dbReference type="SAM" id="SignalP"/>
    </source>
</evidence>
<evidence type="ECO:0000313" key="7">
    <source>
        <dbReference type="Proteomes" id="UP000184251"/>
    </source>
</evidence>
<feature type="chain" id="PRO_5039025873" evidence="5">
    <location>
        <begin position="22"/>
        <end position="350"/>
    </location>
</feature>
<protein>
    <submittedName>
        <fullName evidence="6">Tripartite ATP-independent transporter solute receptor, DctP family</fullName>
    </submittedName>
</protein>
<evidence type="ECO:0000256" key="3">
    <source>
        <dbReference type="ARBA" id="ARBA00022448"/>
    </source>
</evidence>
<evidence type="ECO:0000313" key="6">
    <source>
        <dbReference type="EMBL" id="SHF25835.1"/>
    </source>
</evidence>
<dbReference type="NCBIfam" id="TIGR00787">
    <property type="entry name" value="dctP"/>
    <property type="match status" value="1"/>
</dbReference>
<dbReference type="PROSITE" id="PS51257">
    <property type="entry name" value="PROKAR_LIPOPROTEIN"/>
    <property type="match status" value="1"/>
</dbReference>
<organism evidence="6 7">
    <name type="scientific">Alkalibacter saccharofermentans DSM 14828</name>
    <dbReference type="NCBI Taxonomy" id="1120975"/>
    <lineage>
        <taxon>Bacteria</taxon>
        <taxon>Bacillati</taxon>
        <taxon>Bacillota</taxon>
        <taxon>Clostridia</taxon>
        <taxon>Eubacteriales</taxon>
        <taxon>Eubacteriaceae</taxon>
        <taxon>Alkalibacter</taxon>
    </lineage>
</organism>
<dbReference type="STRING" id="1120975.SAMN02746064_02238"/>